<dbReference type="SUPFAM" id="SSF53474">
    <property type="entry name" value="alpha/beta-Hydrolases"/>
    <property type="match status" value="1"/>
</dbReference>
<organism evidence="2 4">
    <name type="scientific">Mycobacteroides immunogenum</name>
    <dbReference type="NCBI Taxonomy" id="83262"/>
    <lineage>
        <taxon>Bacteria</taxon>
        <taxon>Bacillati</taxon>
        <taxon>Actinomycetota</taxon>
        <taxon>Actinomycetes</taxon>
        <taxon>Mycobacteriales</taxon>
        <taxon>Mycobacteriaceae</taxon>
        <taxon>Mycobacteroides</taxon>
    </lineage>
</organism>
<evidence type="ECO:0000259" key="1">
    <source>
        <dbReference type="Pfam" id="PF00561"/>
    </source>
</evidence>
<accession>A0A7V8LU03</accession>
<dbReference type="OrthoDB" id="9785847at2"/>
<dbReference type="Pfam" id="PF00561">
    <property type="entry name" value="Abhydrolase_1"/>
    <property type="match status" value="1"/>
</dbReference>
<dbReference type="RefSeq" id="WP_043078212.1">
    <property type="nucleotide sequence ID" value="NZ_CP011530.1"/>
</dbReference>
<evidence type="ECO:0000313" key="3">
    <source>
        <dbReference type="EMBL" id="KPG37554.1"/>
    </source>
</evidence>
<name>A0A7V8LU03_9MYCO</name>
<keyword evidence="2" id="KW-0378">Hydrolase</keyword>
<sequence>MPSIELDGQRIFYTDTGELHRPVVLATHATLMDTVSLEPLTAAIAASGYRVVAFDLRGHGQTVYDKTPYMIEDMAADALGLMDHLGVQSFTFLGEGQGAVLALRTALAAPDRVDRLVLIGPTAAAPDAAENGALHAAMEIWCTQGPDPAVYRLVAEFATGTPEDAEALFGRWQRSAWADYRESSNALANRTDFVDLLRKIECPALVLHGSTDFFVPRELGEAVARNLGGPTVFELIEGERQSISIAFNPLVAQHATAWLTGSHAQ</sequence>
<dbReference type="Proteomes" id="UP000037843">
    <property type="component" value="Unassembled WGS sequence"/>
</dbReference>
<dbReference type="PANTHER" id="PTHR43798:SF33">
    <property type="entry name" value="HYDROLASE, PUTATIVE (AFU_ORTHOLOGUE AFUA_2G14860)-RELATED"/>
    <property type="match status" value="1"/>
</dbReference>
<dbReference type="EMBL" id="LJFS01000001">
    <property type="protein sequence ID" value="KPG37554.1"/>
    <property type="molecule type" value="Genomic_DNA"/>
</dbReference>
<evidence type="ECO:0000313" key="5">
    <source>
        <dbReference type="Proteomes" id="UP000037962"/>
    </source>
</evidence>
<dbReference type="Proteomes" id="UP000037962">
    <property type="component" value="Unassembled WGS sequence"/>
</dbReference>
<protein>
    <submittedName>
        <fullName evidence="2">Hydrolase</fullName>
    </submittedName>
</protein>
<gene>
    <name evidence="2" type="ORF">AN908_00850</name>
    <name evidence="3" type="ORF">AN912_00725</name>
</gene>
<reference evidence="4 5" key="1">
    <citation type="submission" date="2015-09" db="EMBL/GenBank/DDBJ databases">
        <title>Genome Sequences of Mycobacterium immunogenum Isolates, Recuperated from a Chloraminated Drinking Water Distribution System Simulator Subjected to Episodes of Nitrification.</title>
        <authorList>
            <person name="Gomez-Alvarez V."/>
            <person name="Revetta R.P."/>
        </authorList>
    </citation>
    <scope>NUCLEOTIDE SEQUENCE [LARGE SCALE GENOMIC DNA]</scope>
    <source>
        <strain evidence="2 4">H008</strain>
        <strain evidence="3 5">H076</strain>
    </source>
</reference>
<dbReference type="PANTHER" id="PTHR43798">
    <property type="entry name" value="MONOACYLGLYCEROL LIPASE"/>
    <property type="match status" value="1"/>
</dbReference>
<dbReference type="PRINTS" id="PR00111">
    <property type="entry name" value="ABHYDROLASE"/>
</dbReference>
<dbReference type="GO" id="GO:0046464">
    <property type="term" value="P:acylglycerol catabolic process"/>
    <property type="evidence" value="ECO:0007669"/>
    <property type="project" value="TreeGrafter"/>
</dbReference>
<dbReference type="GO" id="GO:0016020">
    <property type="term" value="C:membrane"/>
    <property type="evidence" value="ECO:0007669"/>
    <property type="project" value="TreeGrafter"/>
</dbReference>
<dbReference type="GeneID" id="45767560"/>
<dbReference type="EMBL" id="LJFO01000001">
    <property type="protein sequence ID" value="KPG17754.1"/>
    <property type="molecule type" value="Genomic_DNA"/>
</dbReference>
<dbReference type="GO" id="GO:0047372">
    <property type="term" value="F:monoacylglycerol lipase activity"/>
    <property type="evidence" value="ECO:0007669"/>
    <property type="project" value="TreeGrafter"/>
</dbReference>
<evidence type="ECO:0000313" key="4">
    <source>
        <dbReference type="Proteomes" id="UP000037843"/>
    </source>
</evidence>
<dbReference type="KEGG" id="miz:BAB75_27205"/>
<evidence type="ECO:0000313" key="2">
    <source>
        <dbReference type="EMBL" id="KPG17754.1"/>
    </source>
</evidence>
<dbReference type="AlphaFoldDB" id="A0A7V8LU03"/>
<keyword evidence="5" id="KW-1185">Reference proteome</keyword>
<dbReference type="Gene3D" id="3.40.50.1820">
    <property type="entry name" value="alpha/beta hydrolase"/>
    <property type="match status" value="1"/>
</dbReference>
<dbReference type="InterPro" id="IPR029058">
    <property type="entry name" value="AB_hydrolase_fold"/>
</dbReference>
<proteinExistence type="predicted"/>
<dbReference type="InterPro" id="IPR050266">
    <property type="entry name" value="AB_hydrolase_sf"/>
</dbReference>
<feature type="domain" description="AB hydrolase-1" evidence="1">
    <location>
        <begin position="35"/>
        <end position="129"/>
    </location>
</feature>
<comment type="caution">
    <text evidence="2">The sequence shown here is derived from an EMBL/GenBank/DDBJ whole genome shotgun (WGS) entry which is preliminary data.</text>
</comment>
<dbReference type="InterPro" id="IPR000073">
    <property type="entry name" value="AB_hydrolase_1"/>
</dbReference>